<sequence length="131" mass="15450">MLRNITSPVLKKHINADTRKQRNKRDNSRIISDRAMNSKNENGQTRTNKKKDFDYQEKWKYSTSIPGGVKQAEDSDKLRGEVKGKKHDEVDGNDTENWNRMSWKQRRKSLDIKCKWIKIPYPVTDNCFCSC</sequence>
<reference evidence="2" key="1">
    <citation type="submission" date="2014-12" db="EMBL/GenBank/DDBJ databases">
        <title>Insight into the proteome of Arion vulgaris.</title>
        <authorList>
            <person name="Aradska J."/>
            <person name="Bulat T."/>
            <person name="Smidak R."/>
            <person name="Sarate P."/>
            <person name="Gangsoo J."/>
            <person name="Sialana F."/>
            <person name="Bilban M."/>
            <person name="Lubec G."/>
        </authorList>
    </citation>
    <scope>NUCLEOTIDE SEQUENCE</scope>
    <source>
        <tissue evidence="2">Skin</tissue>
    </source>
</reference>
<gene>
    <name evidence="2" type="primary">ORF71522</name>
</gene>
<feature type="compositionally biased region" description="Basic and acidic residues" evidence="1">
    <location>
        <begin position="14"/>
        <end position="32"/>
    </location>
</feature>
<organism evidence="2">
    <name type="scientific">Arion vulgaris</name>
    <dbReference type="NCBI Taxonomy" id="1028688"/>
    <lineage>
        <taxon>Eukaryota</taxon>
        <taxon>Metazoa</taxon>
        <taxon>Spiralia</taxon>
        <taxon>Lophotrochozoa</taxon>
        <taxon>Mollusca</taxon>
        <taxon>Gastropoda</taxon>
        <taxon>Heterobranchia</taxon>
        <taxon>Euthyneura</taxon>
        <taxon>Panpulmonata</taxon>
        <taxon>Eupulmonata</taxon>
        <taxon>Stylommatophora</taxon>
        <taxon>Helicina</taxon>
        <taxon>Arionoidea</taxon>
        <taxon>Arionidae</taxon>
        <taxon>Arion</taxon>
    </lineage>
</organism>
<name>A0A0B6ZPI8_9EUPU</name>
<protein>
    <submittedName>
        <fullName evidence="2">Uncharacterized protein</fullName>
    </submittedName>
</protein>
<evidence type="ECO:0000313" key="2">
    <source>
        <dbReference type="EMBL" id="CEK69771.1"/>
    </source>
</evidence>
<feature type="region of interest" description="Disordered" evidence="1">
    <location>
        <begin position="13"/>
        <end position="96"/>
    </location>
</feature>
<accession>A0A0B6ZPI8</accession>
<evidence type="ECO:0000256" key="1">
    <source>
        <dbReference type="SAM" id="MobiDB-lite"/>
    </source>
</evidence>
<proteinExistence type="predicted"/>
<dbReference type="AlphaFoldDB" id="A0A0B6ZPI8"/>
<feature type="compositionally biased region" description="Basic and acidic residues" evidence="1">
    <location>
        <begin position="71"/>
        <end position="90"/>
    </location>
</feature>
<dbReference type="EMBL" id="HACG01022906">
    <property type="protein sequence ID" value="CEK69771.1"/>
    <property type="molecule type" value="Transcribed_RNA"/>
</dbReference>
<feature type="compositionally biased region" description="Basic and acidic residues" evidence="1">
    <location>
        <begin position="50"/>
        <end position="60"/>
    </location>
</feature>
<feature type="compositionally biased region" description="Polar residues" evidence="1">
    <location>
        <begin position="35"/>
        <end position="46"/>
    </location>
</feature>